<dbReference type="EMBL" id="AAXT01000001">
    <property type="protein sequence ID" value="EDO08335.1"/>
    <property type="molecule type" value="Genomic_DNA"/>
</dbReference>
<dbReference type="RefSeq" id="XP_001611903.1">
    <property type="nucleotide sequence ID" value="XM_001611853.1"/>
</dbReference>
<dbReference type="GeneID" id="5480155"/>
<reference evidence="2" key="3">
    <citation type="journal article" date="2021" name="Int. J. Parasitol.">
        <title>Comparative analysis of gene expression between Babesia bovis blood stages and kinetes allowed by improved genome annotation.</title>
        <authorList>
            <person name="Ueti M.W."/>
            <person name="Johnson W.C."/>
            <person name="Kappmeyer L.S."/>
            <person name="Herndon D.R."/>
            <person name="Mousel M.R."/>
            <person name="Reif K.E."/>
            <person name="Taus N.S."/>
            <person name="Ifeonu O.O."/>
            <person name="Silva J.C."/>
            <person name="Suarez C.E."/>
            <person name="Brayton K.A."/>
        </authorList>
    </citation>
    <scope>NUCLEOTIDE SEQUENCE [LARGE SCALE GENOMIC DNA]</scope>
</reference>
<dbReference type="InParanoid" id="A7AP51"/>
<dbReference type="Proteomes" id="UP000002173">
    <property type="component" value="Unassembled WGS sequence"/>
</dbReference>
<dbReference type="KEGG" id="bbo:BBOV_III007750"/>
<protein>
    <submittedName>
        <fullName evidence="1">Uncharacterized protein</fullName>
    </submittedName>
</protein>
<dbReference type="VEuPathDB" id="PiroplasmaDB:BBOV_III007750"/>
<sequence length="52" mass="6290">MTEDTLFNQRNEPCYMIQVAEVVRQIVAPELDFKDFFNKIYENIVEFLNWTS</sequence>
<dbReference type="AlphaFoldDB" id="A7AP51"/>
<proteinExistence type="predicted"/>
<organism evidence="1 2">
    <name type="scientific">Babesia bovis</name>
    <dbReference type="NCBI Taxonomy" id="5865"/>
    <lineage>
        <taxon>Eukaryota</taxon>
        <taxon>Sar</taxon>
        <taxon>Alveolata</taxon>
        <taxon>Apicomplexa</taxon>
        <taxon>Aconoidasida</taxon>
        <taxon>Piroplasmida</taxon>
        <taxon>Babesiidae</taxon>
        <taxon>Babesia</taxon>
    </lineage>
</organism>
<evidence type="ECO:0000313" key="2">
    <source>
        <dbReference type="Proteomes" id="UP000002173"/>
    </source>
</evidence>
<gene>
    <name evidence="1" type="ORF">BBOV_III007750</name>
</gene>
<accession>A7AP51</accession>
<name>A7AP51_BABBO</name>
<evidence type="ECO:0000313" key="1">
    <source>
        <dbReference type="EMBL" id="EDO08335.1"/>
    </source>
</evidence>
<reference evidence="2" key="2">
    <citation type="journal article" date="2020" name="Data Brief">
        <title>Transcriptome dataset of Babesia bovis life stages within vertebrate and invertebrate hosts.</title>
        <authorList>
            <person name="Ueti M.W."/>
            <person name="Johnson W.C."/>
            <person name="Kappmeyer L.S."/>
            <person name="Herndon D.R."/>
            <person name="Mousel M.R."/>
            <person name="Reif K.E."/>
            <person name="Taus N.S."/>
            <person name="Ifeonu O.O."/>
            <person name="Silva J.C."/>
            <person name="Suarez C.E."/>
            <person name="Brayton K.A."/>
        </authorList>
    </citation>
    <scope>NUCLEOTIDE SEQUENCE [LARGE SCALE GENOMIC DNA]</scope>
</reference>
<reference evidence="1 2" key="1">
    <citation type="journal article" date="2007" name="PLoS Pathog.">
        <title>Genome sequence of Babesia bovis and comparative analysis of apicomplexan hemoprotozoa.</title>
        <authorList>
            <person name="Brayton K.A."/>
            <person name="Lau A.O.T."/>
            <person name="Herndon D.R."/>
            <person name="Hannick L."/>
            <person name="Kappmeyer L.S."/>
            <person name="Berens S.J."/>
            <person name="Bidwell S.L."/>
            <person name="Brown W.C."/>
            <person name="Crabtree J."/>
            <person name="Fadrosh D."/>
            <person name="Feldblum T."/>
            <person name="Forberger H.A."/>
            <person name="Haas B.J."/>
            <person name="Howell J.M."/>
            <person name="Khouri H."/>
            <person name="Koo H."/>
            <person name="Mann D.J."/>
            <person name="Norimine J."/>
            <person name="Paulsen I.T."/>
            <person name="Radune D."/>
            <person name="Ren Q."/>
            <person name="Smith R.K. Jr."/>
            <person name="Suarez C.E."/>
            <person name="White O."/>
            <person name="Wortman J.R."/>
            <person name="Knowles D.P. Jr."/>
            <person name="McElwain T.F."/>
            <person name="Nene V.M."/>
        </authorList>
    </citation>
    <scope>NUCLEOTIDE SEQUENCE [LARGE SCALE GENOMIC DNA]</scope>
    <source>
        <strain evidence="1">T2Bo</strain>
    </source>
</reference>
<comment type="caution">
    <text evidence="1">The sequence shown here is derived from an EMBL/GenBank/DDBJ whole genome shotgun (WGS) entry which is preliminary data.</text>
</comment>
<dbReference type="Gene3D" id="3.20.20.140">
    <property type="entry name" value="Metal-dependent hydrolases"/>
    <property type="match status" value="1"/>
</dbReference>
<keyword evidence="2" id="KW-1185">Reference proteome</keyword>